<name>A0A1Y1YW53_9PLEO</name>
<keyword evidence="3" id="KW-1185">Reference proteome</keyword>
<evidence type="ECO:0000256" key="1">
    <source>
        <dbReference type="SAM" id="SignalP"/>
    </source>
</evidence>
<evidence type="ECO:0000313" key="2">
    <source>
        <dbReference type="EMBL" id="ORY02064.1"/>
    </source>
</evidence>
<reference evidence="2 3" key="1">
    <citation type="submission" date="2016-07" db="EMBL/GenBank/DDBJ databases">
        <title>Pervasive Adenine N6-methylation of Active Genes in Fungi.</title>
        <authorList>
            <consortium name="DOE Joint Genome Institute"/>
            <person name="Mondo S.J."/>
            <person name="Dannebaum R.O."/>
            <person name="Kuo R.C."/>
            <person name="Labutti K."/>
            <person name="Haridas S."/>
            <person name="Kuo A."/>
            <person name="Salamov A."/>
            <person name="Ahrendt S.R."/>
            <person name="Lipzen A."/>
            <person name="Sullivan W."/>
            <person name="Andreopoulos W.B."/>
            <person name="Clum A."/>
            <person name="Lindquist E."/>
            <person name="Daum C."/>
            <person name="Ramamoorthy G.K."/>
            <person name="Gryganskyi A."/>
            <person name="Culley D."/>
            <person name="Magnuson J.K."/>
            <person name="James T.Y."/>
            <person name="O'Malley M.A."/>
            <person name="Stajich J.E."/>
            <person name="Spatafora J.W."/>
            <person name="Visel A."/>
            <person name="Grigoriev I.V."/>
        </authorList>
    </citation>
    <scope>NUCLEOTIDE SEQUENCE [LARGE SCALE GENOMIC DNA]</scope>
    <source>
        <strain evidence="2 3">CBS 115471</strain>
    </source>
</reference>
<evidence type="ECO:0000313" key="3">
    <source>
        <dbReference type="Proteomes" id="UP000193144"/>
    </source>
</evidence>
<gene>
    <name evidence="2" type="ORF">BCR34DRAFT_89431</name>
</gene>
<organism evidence="2 3">
    <name type="scientific">Clohesyomyces aquaticus</name>
    <dbReference type="NCBI Taxonomy" id="1231657"/>
    <lineage>
        <taxon>Eukaryota</taxon>
        <taxon>Fungi</taxon>
        <taxon>Dikarya</taxon>
        <taxon>Ascomycota</taxon>
        <taxon>Pezizomycotina</taxon>
        <taxon>Dothideomycetes</taxon>
        <taxon>Pleosporomycetidae</taxon>
        <taxon>Pleosporales</taxon>
        <taxon>Lindgomycetaceae</taxon>
        <taxon>Clohesyomyces</taxon>
    </lineage>
</organism>
<dbReference type="OrthoDB" id="3775341at2759"/>
<feature type="chain" id="PRO_5012056238" evidence="1">
    <location>
        <begin position="17"/>
        <end position="149"/>
    </location>
</feature>
<sequence>MFFTTILLSLCALAAAHPPHKPSTSSSIPFPVTCPATTTTVFVTTVTEVRTVTSTALRERNCPSFYTEIDTPAPWSTCTFNTNTCTRLMCLQLSTITQPCITDPCCTRTATDTSYQPCPTKCPTGCATSWTIVKASCTTTRPVPVITAA</sequence>
<dbReference type="Proteomes" id="UP000193144">
    <property type="component" value="Unassembled WGS sequence"/>
</dbReference>
<keyword evidence="1" id="KW-0732">Signal</keyword>
<feature type="signal peptide" evidence="1">
    <location>
        <begin position="1"/>
        <end position="16"/>
    </location>
</feature>
<protein>
    <submittedName>
        <fullName evidence="2">Uncharacterized protein</fullName>
    </submittedName>
</protein>
<proteinExistence type="predicted"/>
<comment type="caution">
    <text evidence="2">The sequence shown here is derived from an EMBL/GenBank/DDBJ whole genome shotgun (WGS) entry which is preliminary data.</text>
</comment>
<dbReference type="EMBL" id="MCFA01000162">
    <property type="protein sequence ID" value="ORY02064.1"/>
    <property type="molecule type" value="Genomic_DNA"/>
</dbReference>
<accession>A0A1Y1YW53</accession>
<dbReference type="AlphaFoldDB" id="A0A1Y1YW53"/>